<evidence type="ECO:0000313" key="11">
    <source>
        <dbReference type="Proteomes" id="UP000008225"/>
    </source>
</evidence>
<keyword evidence="2" id="KW-0963">Cytoplasm</keyword>
<dbReference type="CTD" id="51191"/>
<dbReference type="GeneID" id="100410536"/>
<reference evidence="10" key="2">
    <citation type="submission" date="2025-08" db="UniProtKB">
        <authorList>
            <consortium name="Ensembl"/>
        </authorList>
    </citation>
    <scope>IDENTIFICATION</scope>
</reference>
<dbReference type="GO" id="GO:0042296">
    <property type="term" value="F:ISG15 transferase activity"/>
    <property type="evidence" value="ECO:0007669"/>
    <property type="project" value="Ensembl"/>
</dbReference>
<dbReference type="GO" id="GO:0050688">
    <property type="term" value="P:regulation of defense response to virus"/>
    <property type="evidence" value="ECO:0007669"/>
    <property type="project" value="Ensembl"/>
</dbReference>
<keyword evidence="5 6" id="KW-0833">Ubl conjugation pathway</keyword>
<dbReference type="FunCoup" id="F7H9D6">
    <property type="interactions" value="741"/>
</dbReference>
<proteinExistence type="predicted"/>
<dbReference type="InterPro" id="IPR000408">
    <property type="entry name" value="Reg_chr_condens"/>
</dbReference>
<name>F7H9D6_CALJA</name>
<dbReference type="InterPro" id="IPR051709">
    <property type="entry name" value="Ub-ligase/GTPase-reg"/>
</dbReference>
<dbReference type="GO" id="GO:0061630">
    <property type="term" value="F:ubiquitin protein ligase activity"/>
    <property type="evidence" value="ECO:0007669"/>
    <property type="project" value="Ensembl"/>
</dbReference>
<dbReference type="PANTHER" id="PTHR45622:SF7">
    <property type="entry name" value="E3 ISG15--PROTEIN LIGASE HERC5"/>
    <property type="match status" value="1"/>
</dbReference>
<dbReference type="Ensembl" id="ENSCJAT00000012670.5">
    <property type="protein sequence ID" value="ENSCJAP00000012014.3"/>
    <property type="gene ID" value="ENSCJAG00000006474.5"/>
</dbReference>
<dbReference type="PANTHER" id="PTHR45622">
    <property type="entry name" value="UBIQUITIN-PROTEIN LIGASE E3A-RELATED"/>
    <property type="match status" value="1"/>
</dbReference>
<dbReference type="InterPro" id="IPR000569">
    <property type="entry name" value="HECT_dom"/>
</dbReference>
<dbReference type="eggNOG" id="KOG0941">
    <property type="taxonomic scope" value="Eukaryota"/>
</dbReference>
<dbReference type="OMA" id="KHKAYLM"/>
<protein>
    <submittedName>
        <fullName evidence="10">HECT and RLD domain containing E3 ubiquitin protein ligase 5</fullName>
    </submittedName>
</protein>
<dbReference type="Gene3D" id="3.30.2160.10">
    <property type="entry name" value="Hect, E3 ligase catalytic domain"/>
    <property type="match status" value="1"/>
</dbReference>
<dbReference type="InterPro" id="IPR035983">
    <property type="entry name" value="Hect_E3_ubiquitin_ligase"/>
</dbReference>
<feature type="repeat" description="RCC1" evidence="7">
    <location>
        <begin position="298"/>
        <end position="350"/>
    </location>
</feature>
<dbReference type="Bgee" id="ENSCJAG00000006474">
    <property type="expression patterns" value="Expressed in testis and 6 other cell types or tissues"/>
</dbReference>
<keyword evidence="3" id="KW-0808">Transferase</keyword>
<feature type="domain" description="HECT" evidence="9">
    <location>
        <begin position="843"/>
        <end position="1165"/>
    </location>
</feature>
<reference evidence="10" key="3">
    <citation type="submission" date="2025-09" db="UniProtKB">
        <authorList>
            <consortium name="Ensembl"/>
        </authorList>
    </citation>
    <scope>IDENTIFICATION</scope>
</reference>
<dbReference type="PROSITE" id="PS50012">
    <property type="entry name" value="RCC1_3"/>
    <property type="match status" value="4"/>
</dbReference>
<comment type="subcellular location">
    <subcellularLocation>
        <location evidence="1">Cytoplasm</location>
    </subcellularLocation>
</comment>
<evidence type="ECO:0000256" key="5">
    <source>
        <dbReference type="ARBA" id="ARBA00022786"/>
    </source>
</evidence>
<dbReference type="Pfam" id="PF25390">
    <property type="entry name" value="WD40_RLD"/>
    <property type="match status" value="1"/>
</dbReference>
<dbReference type="STRING" id="9483.ENSCJAP00000012014"/>
<dbReference type="OrthoDB" id="8068875at2759"/>
<evidence type="ECO:0000256" key="2">
    <source>
        <dbReference type="ARBA" id="ARBA00022490"/>
    </source>
</evidence>
<sequence>MRVSGCLLAERQRFLESNSVREFRWWLPARDTFSVQPTAFTLAIDLLPLAACPVTLIPVSFSFSIPPPKNNNKLFRFRIELLATPPNSRGAVAEAAVPRRHAAACNRFPLCRATPRAVGAPSPGTSSSVLSPLGRGPSKAAMERRSGRKSRRDRRSVAGQAAASQPAKSPGAQLWLFPSTAGLRRALLRSVEATRQICCSSGRLAFLERGGAGVQVHQLLPGSDGLRTPKCIKLGKNMKIHSMDLGADHMLILSSDGKPFEYDNYSMKHLRFESILQEKKIIQITCGDYHSLALSKGGELFAWGQNLHGQLGVGRKFPSTTAPQIVEHLAGIPLAQISAGEAHSMALSMSGNIYSWGKNEFGQLGLDHTESKDSPSLIEALDNQKVEFLACGGSHTALLTQDGLLFTFGAGKHGQLGHNSTQNELRPCLVAELAGNRVTQIACGRWHTLAYVSDLGKVFSFGSGKEGQLGNGGTRDQLIPLPMKVSSNEDLKFESHTSEKELIMIAGENQSILLWIKKENSYVNLRRTILTLNEGTIKRWIADVETKRWQSTKREIQEIFSSPACLSGSFLRKRRTTEMLPVYLDLSKARNIFKELIQKDWITNTITTCLKDNLLKRLPFHSPYQEALEVFFLLPECPVMHNSNNWESIVVAFAKAVCKMSDQSSLVLEEYWATLQESTFSKLVQMFKTAVICQLDYWNENAEENGNVQALLEMLKKLHRVNQMKCLLPESIFQVDELLYRLDFFVEVCRRYLWKMTVDTLENVGCCVIFSHFPFIFNNLSKIKLLRTDTLVKIQGKKHKAYFRWAAVEEERESEFALLPTFDLTVRRNHLIEDVLNQLSQFENEDLRKELWVSFSGEIGYDLGGVKTEFFYCLFEEMTQPEYGLFMYPEGASCMWFPVKPKFEKKRYFFFGVLCGLSLFNCSVANLPFPLALFKKLLDQMPSLEDLKELSPDLGKNLQTILDDEGDNFEEVFYIYFNVHWDRNDTDLIPNGRNIIVNQTNKRDYVSKYIDYIFNDSVKVVYEEFRRGFYKMCEEDIIKLFHPEELKDVIVGNTYYDWKTFEKNAHYKPEYDSSHPTIVMFWEAFHKLTLEEKKKFLVFLTGTDRIQIKDLKNMKITFCCPENWNEREPMRALTCFSVLFLPKYSTMERVEEALQVAINNNRGFG</sequence>
<dbReference type="FunFam" id="3.30.2160.10:FF:000004">
    <property type="entry name" value="probable E3 ubiquitin-protein ligase HERC4 isoform X1"/>
    <property type="match status" value="1"/>
</dbReference>
<dbReference type="GO" id="GO:0005737">
    <property type="term" value="C:cytoplasm"/>
    <property type="evidence" value="ECO:0007669"/>
    <property type="project" value="UniProtKB-SubCell"/>
</dbReference>
<dbReference type="PROSITE" id="PS00626">
    <property type="entry name" value="RCC1_2"/>
    <property type="match status" value="2"/>
</dbReference>
<evidence type="ECO:0000256" key="1">
    <source>
        <dbReference type="ARBA" id="ARBA00004496"/>
    </source>
</evidence>
<dbReference type="KEGG" id="cjc:100410536"/>
<dbReference type="InParanoid" id="F7H9D6"/>
<dbReference type="CDD" id="cd00078">
    <property type="entry name" value="HECTc"/>
    <property type="match status" value="1"/>
</dbReference>
<evidence type="ECO:0000256" key="6">
    <source>
        <dbReference type="PROSITE-ProRule" id="PRU00104"/>
    </source>
</evidence>
<dbReference type="PROSITE" id="PS50237">
    <property type="entry name" value="HECT"/>
    <property type="match status" value="1"/>
</dbReference>
<dbReference type="PRINTS" id="PR00633">
    <property type="entry name" value="RCCNDNSATION"/>
</dbReference>
<evidence type="ECO:0000256" key="8">
    <source>
        <dbReference type="SAM" id="MobiDB-lite"/>
    </source>
</evidence>
<evidence type="ECO:0000256" key="4">
    <source>
        <dbReference type="ARBA" id="ARBA00022737"/>
    </source>
</evidence>
<dbReference type="SUPFAM" id="SSF50985">
    <property type="entry name" value="RCC1/BLIP-II"/>
    <property type="match status" value="1"/>
</dbReference>
<dbReference type="FunFam" id="2.130.10.30:FF:000025">
    <property type="entry name" value="HECT and RLD domain containing E3 ubiquitin protein ligase 5"/>
    <property type="match status" value="1"/>
</dbReference>
<feature type="repeat" description="RCC1" evidence="7">
    <location>
        <begin position="351"/>
        <end position="402"/>
    </location>
</feature>
<dbReference type="InterPro" id="IPR058923">
    <property type="entry name" value="RCC1-like_dom"/>
</dbReference>
<dbReference type="HOGENOM" id="CLU_002173_5_3_1"/>
<dbReference type="Gene3D" id="3.90.1750.10">
    <property type="entry name" value="Hect, E3 ligase catalytic domains"/>
    <property type="match status" value="1"/>
</dbReference>
<organism evidence="10 11">
    <name type="scientific">Callithrix jacchus</name>
    <name type="common">White-tufted-ear marmoset</name>
    <name type="synonym">Simia Jacchus</name>
    <dbReference type="NCBI Taxonomy" id="9483"/>
    <lineage>
        <taxon>Eukaryota</taxon>
        <taxon>Metazoa</taxon>
        <taxon>Chordata</taxon>
        <taxon>Craniata</taxon>
        <taxon>Vertebrata</taxon>
        <taxon>Euteleostomi</taxon>
        <taxon>Mammalia</taxon>
        <taxon>Eutheria</taxon>
        <taxon>Euarchontoglires</taxon>
        <taxon>Primates</taxon>
        <taxon>Haplorrhini</taxon>
        <taxon>Platyrrhini</taxon>
        <taxon>Cebidae</taxon>
        <taxon>Callitrichinae</taxon>
        <taxon>Callithrix</taxon>
        <taxon>Callithrix</taxon>
    </lineage>
</organism>
<dbReference type="SUPFAM" id="SSF56204">
    <property type="entry name" value="Hect, E3 ligase catalytic domain"/>
    <property type="match status" value="1"/>
</dbReference>
<evidence type="ECO:0000313" key="10">
    <source>
        <dbReference type="Ensembl" id="ENSCJAP00000012014.3"/>
    </source>
</evidence>
<dbReference type="Proteomes" id="UP000008225">
    <property type="component" value="Chromosome 3"/>
</dbReference>
<keyword evidence="4" id="KW-0677">Repeat</keyword>
<gene>
    <name evidence="10" type="primary">HERC5</name>
</gene>
<dbReference type="GO" id="GO:0016567">
    <property type="term" value="P:protein ubiquitination"/>
    <property type="evidence" value="ECO:0007669"/>
    <property type="project" value="Ensembl"/>
</dbReference>
<accession>F7H9D6</accession>
<dbReference type="GO" id="GO:0006511">
    <property type="term" value="P:ubiquitin-dependent protein catabolic process"/>
    <property type="evidence" value="ECO:0007669"/>
    <property type="project" value="TreeGrafter"/>
</dbReference>
<dbReference type="AlphaFoldDB" id="F7H9D6"/>
<evidence type="ECO:0000259" key="9">
    <source>
        <dbReference type="PROSITE" id="PS50237"/>
    </source>
</evidence>
<feature type="repeat" description="RCC1" evidence="7">
    <location>
        <begin position="456"/>
        <end position="517"/>
    </location>
</feature>
<dbReference type="SMART" id="SM00119">
    <property type="entry name" value="HECTc"/>
    <property type="match status" value="1"/>
</dbReference>
<evidence type="ECO:0000256" key="3">
    <source>
        <dbReference type="ARBA" id="ARBA00022679"/>
    </source>
</evidence>
<feature type="repeat" description="RCC1" evidence="7">
    <location>
        <begin position="403"/>
        <end position="454"/>
    </location>
</feature>
<dbReference type="Gene3D" id="2.130.10.30">
    <property type="entry name" value="Regulator of chromosome condensation 1/beta-lactamase-inhibitor protein II"/>
    <property type="match status" value="1"/>
</dbReference>
<dbReference type="GO" id="GO:0032020">
    <property type="term" value="P:ISG15-protein conjugation"/>
    <property type="evidence" value="ECO:0007669"/>
    <property type="project" value="Ensembl"/>
</dbReference>
<reference evidence="10" key="1">
    <citation type="submission" date="2009-03" db="EMBL/GenBank/DDBJ databases">
        <authorList>
            <person name="Warren W."/>
            <person name="Ye L."/>
            <person name="Minx P."/>
            <person name="Worley K."/>
            <person name="Gibbs R."/>
            <person name="Wilson R.K."/>
        </authorList>
    </citation>
    <scope>NUCLEOTIDE SEQUENCE [LARGE SCALE GENOMIC DNA]</scope>
</reference>
<dbReference type="Pfam" id="PF00632">
    <property type="entry name" value="HECT"/>
    <property type="match status" value="1"/>
</dbReference>
<evidence type="ECO:0000256" key="7">
    <source>
        <dbReference type="PROSITE-ProRule" id="PRU00235"/>
    </source>
</evidence>
<dbReference type="GeneTree" id="ENSGT00940000162703"/>
<dbReference type="Gene3D" id="3.30.2410.10">
    <property type="entry name" value="Hect, E3 ligase catalytic domain"/>
    <property type="match status" value="1"/>
</dbReference>
<keyword evidence="11" id="KW-1185">Reference proteome</keyword>
<dbReference type="GO" id="GO:0045087">
    <property type="term" value="P:innate immune response"/>
    <property type="evidence" value="ECO:0007669"/>
    <property type="project" value="Ensembl"/>
</dbReference>
<dbReference type="RefSeq" id="XP_002745648.3">
    <property type="nucleotide sequence ID" value="XM_002745602.6"/>
</dbReference>
<dbReference type="FunFam" id="3.30.2410.10:FF:000003">
    <property type="entry name" value="probable E3 ubiquitin-protein ligase HERC4 isoform X1"/>
    <property type="match status" value="1"/>
</dbReference>
<dbReference type="InterPro" id="IPR009091">
    <property type="entry name" value="RCC1/BLIP-II"/>
</dbReference>
<feature type="active site" description="Glycyl thioester intermediate" evidence="6">
    <location>
        <position position="1135"/>
    </location>
</feature>
<feature type="region of interest" description="Disordered" evidence="8">
    <location>
        <begin position="116"/>
        <end position="166"/>
    </location>
</feature>